<keyword evidence="1 6" id="KW-0540">Nuclease</keyword>
<gene>
    <name evidence="7" type="ORF">KHA99_17065</name>
</gene>
<organism evidence="7 8">
    <name type="scientific">Neobacillus rhizophilus</name>
    <dbReference type="NCBI Taxonomy" id="2833579"/>
    <lineage>
        <taxon>Bacteria</taxon>
        <taxon>Bacillati</taxon>
        <taxon>Bacillota</taxon>
        <taxon>Bacilli</taxon>
        <taxon>Bacillales</taxon>
        <taxon>Bacillaceae</taxon>
        <taxon>Neobacillus</taxon>
    </lineage>
</organism>
<dbReference type="InterPro" id="IPR011335">
    <property type="entry name" value="Restrct_endonuc-II-like"/>
</dbReference>
<dbReference type="NCBIfam" id="TIGR00632">
    <property type="entry name" value="vsr"/>
    <property type="match status" value="1"/>
</dbReference>
<keyword evidence="8" id="KW-1185">Reference proteome</keyword>
<evidence type="ECO:0000256" key="1">
    <source>
        <dbReference type="ARBA" id="ARBA00022722"/>
    </source>
</evidence>
<keyword evidence="4 6" id="KW-0378">Hydrolase</keyword>
<comment type="similarity">
    <text evidence="6">Belongs to the vsr family.</text>
</comment>
<dbReference type="GO" id="GO:0004519">
    <property type="term" value="F:endonuclease activity"/>
    <property type="evidence" value="ECO:0007669"/>
    <property type="project" value="UniProtKB-KW"/>
</dbReference>
<reference evidence="7" key="1">
    <citation type="submission" date="2021-05" db="EMBL/GenBank/DDBJ databases">
        <title>Novel Bacillus species.</title>
        <authorList>
            <person name="Liu G."/>
        </authorList>
    </citation>
    <scope>NUCLEOTIDE SEQUENCE</scope>
    <source>
        <strain evidence="7">FJAT-49825</strain>
    </source>
</reference>
<dbReference type="InterPro" id="IPR004603">
    <property type="entry name" value="DNA_mismatch_endonuc_vsr"/>
</dbReference>
<evidence type="ECO:0000313" key="7">
    <source>
        <dbReference type="EMBL" id="MBS4214163.1"/>
    </source>
</evidence>
<dbReference type="AlphaFoldDB" id="A0A942U7P5"/>
<comment type="caution">
    <text evidence="7">The sequence shown here is derived from an EMBL/GenBank/DDBJ whole genome shotgun (WGS) entry which is preliminary data.</text>
</comment>
<dbReference type="EMBL" id="JAGYPF010000003">
    <property type="protein sequence ID" value="MBS4214163.1"/>
    <property type="molecule type" value="Genomic_DNA"/>
</dbReference>
<evidence type="ECO:0000256" key="3">
    <source>
        <dbReference type="ARBA" id="ARBA00022763"/>
    </source>
</evidence>
<dbReference type="Pfam" id="PF03852">
    <property type="entry name" value="Vsr"/>
    <property type="match status" value="1"/>
</dbReference>
<dbReference type="EC" id="3.1.-.-" evidence="6"/>
<dbReference type="Gene3D" id="3.40.960.10">
    <property type="entry name" value="VSR Endonuclease"/>
    <property type="match status" value="1"/>
</dbReference>
<protein>
    <recommendedName>
        <fullName evidence="6">Very short patch repair endonuclease</fullName>
        <ecNumber evidence="6">3.1.-.-</ecNumber>
    </recommendedName>
</protein>
<keyword evidence="3 6" id="KW-0227">DNA damage</keyword>
<name>A0A942U7P5_9BACI</name>
<dbReference type="PIRSF" id="PIRSF018267">
    <property type="entry name" value="VSR_endonuc"/>
    <property type="match status" value="1"/>
</dbReference>
<dbReference type="Proteomes" id="UP000679749">
    <property type="component" value="Unassembled WGS sequence"/>
</dbReference>
<evidence type="ECO:0000256" key="4">
    <source>
        <dbReference type="ARBA" id="ARBA00022801"/>
    </source>
</evidence>
<dbReference type="CDD" id="cd00221">
    <property type="entry name" value="Vsr"/>
    <property type="match status" value="1"/>
</dbReference>
<dbReference type="RefSeq" id="WP_213118653.1">
    <property type="nucleotide sequence ID" value="NZ_JAGYPF010000003.1"/>
</dbReference>
<keyword evidence="5 6" id="KW-0234">DNA repair</keyword>
<accession>A0A942U7P5</accession>
<evidence type="ECO:0000256" key="5">
    <source>
        <dbReference type="ARBA" id="ARBA00023204"/>
    </source>
</evidence>
<dbReference type="SUPFAM" id="SSF52980">
    <property type="entry name" value="Restriction endonuclease-like"/>
    <property type="match status" value="1"/>
</dbReference>
<evidence type="ECO:0000313" key="8">
    <source>
        <dbReference type="Proteomes" id="UP000679749"/>
    </source>
</evidence>
<evidence type="ECO:0000256" key="6">
    <source>
        <dbReference type="PIRNR" id="PIRNR018267"/>
    </source>
</evidence>
<comment type="function">
    <text evidence="6">May nick specific sequences that contain T:G mispairs resulting from m5C-deamination.</text>
</comment>
<keyword evidence="2 6" id="KW-0255">Endonuclease</keyword>
<proteinExistence type="inferred from homology"/>
<evidence type="ECO:0000256" key="2">
    <source>
        <dbReference type="ARBA" id="ARBA00022759"/>
    </source>
</evidence>
<dbReference type="GO" id="GO:0016787">
    <property type="term" value="F:hydrolase activity"/>
    <property type="evidence" value="ECO:0007669"/>
    <property type="project" value="UniProtKB-KW"/>
</dbReference>
<dbReference type="GO" id="GO:0006298">
    <property type="term" value="P:mismatch repair"/>
    <property type="evidence" value="ECO:0007669"/>
    <property type="project" value="UniProtKB-UniRule"/>
</dbReference>
<sequence length="137" mass="16513">MADNLTKDQRSKNMKAIKSKSALENRVTKALWKMGFRFRKNVNIFGKPDIAIKKYKIVIFIDSCFWHCCPLHGNMPKSNKDYWEKKLERNKKRDIEVNKYYEEKGWCILRVWEHEFKKDFDTTVKKIAEFIDRNSSN</sequence>